<sequence>MVWAELMETNSGPRQRAFDAEPKVCEEIEARIQQLQLSRRAGTPRLQNAMEGLRQAQILTQQADDICVQAYREFLAEQRFQRHHEQNDRTNALWQQLQDQIQSTPAPSNTTSTSNRPSTPEGVEVITIDNSGDERSCDEGAKA</sequence>
<evidence type="ECO:0000313" key="3">
    <source>
        <dbReference type="Proteomes" id="UP000018958"/>
    </source>
</evidence>
<dbReference type="Proteomes" id="UP000018958">
    <property type="component" value="Unassembled WGS sequence"/>
</dbReference>
<evidence type="ECO:0000256" key="1">
    <source>
        <dbReference type="SAM" id="MobiDB-lite"/>
    </source>
</evidence>
<dbReference type="EMBL" id="ANIX01002429">
    <property type="protein sequence ID" value="ETP12082.1"/>
    <property type="molecule type" value="Genomic_DNA"/>
</dbReference>
<organism evidence="2 3">
    <name type="scientific">Phytophthora nicotianae CJ01A1</name>
    <dbReference type="NCBI Taxonomy" id="1317063"/>
    <lineage>
        <taxon>Eukaryota</taxon>
        <taxon>Sar</taxon>
        <taxon>Stramenopiles</taxon>
        <taxon>Oomycota</taxon>
        <taxon>Peronosporomycetes</taxon>
        <taxon>Peronosporales</taxon>
        <taxon>Peronosporaceae</taxon>
        <taxon>Phytophthora</taxon>
    </lineage>
</organism>
<accession>W2WP03</accession>
<reference evidence="2 3" key="1">
    <citation type="submission" date="2013-11" db="EMBL/GenBank/DDBJ databases">
        <title>The Genome Sequence of Phytophthora parasitica CJ01A1.</title>
        <authorList>
            <consortium name="The Broad Institute Genomics Platform"/>
            <person name="Russ C."/>
            <person name="Tyler B."/>
            <person name="Panabieres F."/>
            <person name="Shan W."/>
            <person name="Tripathy S."/>
            <person name="Grunwald N."/>
            <person name="Machado M."/>
            <person name="Johnson C.S."/>
            <person name="Walker B."/>
            <person name="Young S.K."/>
            <person name="Zeng Q."/>
            <person name="Gargeya S."/>
            <person name="Fitzgerald M."/>
            <person name="Haas B."/>
            <person name="Abouelleil A."/>
            <person name="Allen A.W."/>
            <person name="Alvarado L."/>
            <person name="Arachchi H.M."/>
            <person name="Berlin A.M."/>
            <person name="Chapman S.B."/>
            <person name="Gainer-Dewar J."/>
            <person name="Goldberg J."/>
            <person name="Griggs A."/>
            <person name="Gujja S."/>
            <person name="Hansen M."/>
            <person name="Howarth C."/>
            <person name="Imamovic A."/>
            <person name="Ireland A."/>
            <person name="Larimer J."/>
            <person name="McCowan C."/>
            <person name="Murphy C."/>
            <person name="Pearson M."/>
            <person name="Poon T.W."/>
            <person name="Priest M."/>
            <person name="Roberts A."/>
            <person name="Saif S."/>
            <person name="Shea T."/>
            <person name="Sisk P."/>
            <person name="Sykes S."/>
            <person name="Wortman J."/>
            <person name="Nusbaum C."/>
            <person name="Birren B."/>
        </authorList>
    </citation>
    <scope>NUCLEOTIDE SEQUENCE [LARGE SCALE GENOMIC DNA]</scope>
    <source>
        <strain evidence="2 3">CJ01A1</strain>
    </source>
</reference>
<name>W2WP03_PHYNI</name>
<feature type="region of interest" description="Disordered" evidence="1">
    <location>
        <begin position="82"/>
        <end position="143"/>
    </location>
</feature>
<protein>
    <submittedName>
        <fullName evidence="2">Uncharacterized protein</fullName>
    </submittedName>
</protein>
<feature type="compositionally biased region" description="Basic and acidic residues" evidence="1">
    <location>
        <begin position="132"/>
        <end position="143"/>
    </location>
</feature>
<feature type="compositionally biased region" description="Polar residues" evidence="1">
    <location>
        <begin position="89"/>
        <end position="102"/>
    </location>
</feature>
<comment type="caution">
    <text evidence="2">The sequence shown here is derived from an EMBL/GenBank/DDBJ whole genome shotgun (WGS) entry which is preliminary data.</text>
</comment>
<evidence type="ECO:0000313" key="2">
    <source>
        <dbReference type="EMBL" id="ETP12082.1"/>
    </source>
</evidence>
<gene>
    <name evidence="2" type="ORF">F441_12477</name>
</gene>
<feature type="compositionally biased region" description="Low complexity" evidence="1">
    <location>
        <begin position="103"/>
        <end position="120"/>
    </location>
</feature>
<proteinExistence type="predicted"/>
<dbReference type="AlphaFoldDB" id="W2WP03"/>